<dbReference type="Pfam" id="PF05402">
    <property type="entry name" value="PqqD"/>
    <property type="match status" value="1"/>
</dbReference>
<dbReference type="InterPro" id="IPR008792">
    <property type="entry name" value="PQQD"/>
</dbReference>
<dbReference type="NCBIfam" id="TIGR03859">
    <property type="entry name" value="PQQ_PqqD"/>
    <property type="match status" value="1"/>
</dbReference>
<dbReference type="InterPro" id="IPR022479">
    <property type="entry name" value="PqqD_bac"/>
</dbReference>
<organism evidence="4 5">
    <name type="scientific">Saccharopolyspora griseoalba</name>
    <dbReference type="NCBI Taxonomy" id="1431848"/>
    <lineage>
        <taxon>Bacteria</taxon>
        <taxon>Bacillati</taxon>
        <taxon>Actinomycetota</taxon>
        <taxon>Actinomycetes</taxon>
        <taxon>Pseudonocardiales</taxon>
        <taxon>Pseudonocardiaceae</taxon>
        <taxon>Saccharopolyspora</taxon>
    </lineage>
</organism>
<keyword evidence="3" id="KW-0884">PQQ biosynthesis</keyword>
<dbReference type="InterPro" id="IPR041881">
    <property type="entry name" value="PqqD_sf"/>
</dbReference>
<name>A0ABW2LKZ2_9PSEU</name>
<evidence type="ECO:0000313" key="5">
    <source>
        <dbReference type="Proteomes" id="UP001596504"/>
    </source>
</evidence>
<gene>
    <name evidence="4" type="primary">pqqD</name>
    <name evidence="4" type="ORF">ACFQRI_16980</name>
</gene>
<protein>
    <submittedName>
        <fullName evidence="4">Pyrroloquinoline quinone biosynthesis peptide chaperone PqqD</fullName>
    </submittedName>
</protein>
<evidence type="ECO:0000256" key="3">
    <source>
        <dbReference type="ARBA" id="ARBA00022905"/>
    </source>
</evidence>
<proteinExistence type="predicted"/>
<evidence type="ECO:0000313" key="4">
    <source>
        <dbReference type="EMBL" id="MFC7343098.1"/>
    </source>
</evidence>
<dbReference type="EMBL" id="JBHTCJ010000008">
    <property type="protein sequence ID" value="MFC7343098.1"/>
    <property type="molecule type" value="Genomic_DNA"/>
</dbReference>
<comment type="caution">
    <text evidence="4">The sequence shown here is derived from an EMBL/GenBank/DDBJ whole genome shotgun (WGS) entry which is preliminary data.</text>
</comment>
<dbReference type="RefSeq" id="WP_380669659.1">
    <property type="nucleotide sequence ID" value="NZ_JBHTCJ010000008.1"/>
</dbReference>
<evidence type="ECO:0000256" key="1">
    <source>
        <dbReference type="ARBA" id="ARBA00004886"/>
    </source>
</evidence>
<accession>A0ABW2LKZ2</accession>
<evidence type="ECO:0000256" key="2">
    <source>
        <dbReference type="ARBA" id="ARBA00011741"/>
    </source>
</evidence>
<reference evidence="5" key="1">
    <citation type="journal article" date="2019" name="Int. J. Syst. Evol. Microbiol.">
        <title>The Global Catalogue of Microorganisms (GCM) 10K type strain sequencing project: providing services to taxonomists for standard genome sequencing and annotation.</title>
        <authorList>
            <consortium name="The Broad Institute Genomics Platform"/>
            <consortium name="The Broad Institute Genome Sequencing Center for Infectious Disease"/>
            <person name="Wu L."/>
            <person name="Ma J."/>
        </authorList>
    </citation>
    <scope>NUCLEOTIDE SEQUENCE [LARGE SCALE GENOMIC DNA]</scope>
    <source>
        <strain evidence="5">WLHS5</strain>
    </source>
</reference>
<dbReference type="Gene3D" id="1.10.10.1150">
    <property type="entry name" value="Coenzyme PQQ synthesis protein D (PqqD)"/>
    <property type="match status" value="1"/>
</dbReference>
<dbReference type="Proteomes" id="UP001596504">
    <property type="component" value="Unassembled WGS sequence"/>
</dbReference>
<sequence length="92" mass="9975">MPSTALTPTSRARLSPHLRLSFDPVRQRHVLLGPESVTVLNPTGAAIAQLCDGRTTTEVLDALRQRYAAVPEDEVLAFLERLAGRGAVIVDE</sequence>
<comment type="subunit">
    <text evidence="2">Monomer. Interacts with PqqE.</text>
</comment>
<keyword evidence="5" id="KW-1185">Reference proteome</keyword>
<comment type="pathway">
    <text evidence="1">Cofactor biosynthesis; pyrroloquinoline quinone biosynthesis.</text>
</comment>